<dbReference type="InterPro" id="IPR046358">
    <property type="entry name" value="Flagellin_C"/>
</dbReference>
<evidence type="ECO:0000313" key="6">
    <source>
        <dbReference type="EMBL" id="ANY79515.1"/>
    </source>
</evidence>
<evidence type="ECO:0000256" key="3">
    <source>
        <dbReference type="RuleBase" id="RU362073"/>
    </source>
</evidence>
<evidence type="ECO:0000259" key="5">
    <source>
        <dbReference type="Pfam" id="PF00700"/>
    </source>
</evidence>
<protein>
    <recommendedName>
        <fullName evidence="3">Flagellin</fullName>
    </recommendedName>
</protein>
<dbReference type="PANTHER" id="PTHR42792">
    <property type="entry name" value="FLAGELLIN"/>
    <property type="match status" value="1"/>
</dbReference>
<feature type="domain" description="Flagellin C-terminal" evidence="5">
    <location>
        <begin position="378"/>
        <end position="463"/>
    </location>
</feature>
<reference evidence="6" key="1">
    <citation type="submission" date="2016-07" db="EMBL/GenBank/DDBJ databases">
        <title>Microvirga ossetica sp. nov. a new species of rhizobia isolated from root nodules of the legume species Vicia alpestris Steven originated from North Ossetia region in the Caucasus.</title>
        <authorList>
            <person name="Safronova V.I."/>
            <person name="Kuznetsova I.G."/>
            <person name="Sazanova A.L."/>
            <person name="Belimov A."/>
            <person name="Andronov E."/>
            <person name="Osledkin Y.S."/>
            <person name="Onishchuk O.P."/>
            <person name="Kurchak O.N."/>
            <person name="Shaposhnikov A.I."/>
            <person name="Willems A."/>
            <person name="Tikhonovich I.A."/>
        </authorList>
    </citation>
    <scope>NUCLEOTIDE SEQUENCE [LARGE SCALE GENOMIC DNA]</scope>
    <source>
        <strain evidence="6">V5/3M</strain>
    </source>
</reference>
<dbReference type="OrthoDB" id="419320at2"/>
<dbReference type="AlphaFoldDB" id="A0A1B2EHP1"/>
<dbReference type="Gene3D" id="6.10.10.10">
    <property type="entry name" value="Flagellar export chaperone, C-terminal domain"/>
    <property type="match status" value="1"/>
</dbReference>
<evidence type="ECO:0000256" key="2">
    <source>
        <dbReference type="ARBA" id="ARBA00023143"/>
    </source>
</evidence>
<comment type="subcellular location">
    <subcellularLocation>
        <location evidence="3">Secreted</location>
    </subcellularLocation>
    <subcellularLocation>
        <location evidence="3">Bacterial flagellum</location>
    </subcellularLocation>
</comment>
<keyword evidence="2 3" id="KW-0975">Bacterial flagellum</keyword>
<dbReference type="GO" id="GO:0005576">
    <property type="term" value="C:extracellular region"/>
    <property type="evidence" value="ECO:0007669"/>
    <property type="project" value="UniProtKB-SubCell"/>
</dbReference>
<dbReference type="PRINTS" id="PR00313">
    <property type="entry name" value="CABNDNGRPT"/>
</dbReference>
<comment type="similarity">
    <text evidence="1 3">Belongs to the bacterial flagellin family.</text>
</comment>
<organism evidence="6">
    <name type="scientific">Microvirga ossetica</name>
    <dbReference type="NCBI Taxonomy" id="1882682"/>
    <lineage>
        <taxon>Bacteria</taxon>
        <taxon>Pseudomonadati</taxon>
        <taxon>Pseudomonadota</taxon>
        <taxon>Alphaproteobacteria</taxon>
        <taxon>Hyphomicrobiales</taxon>
        <taxon>Methylobacteriaceae</taxon>
        <taxon>Microvirga</taxon>
    </lineage>
</organism>
<dbReference type="Pfam" id="PF00353">
    <property type="entry name" value="HemolysinCabind"/>
    <property type="match status" value="1"/>
</dbReference>
<accession>A0A1B2EHP1</accession>
<dbReference type="InterPro" id="IPR001492">
    <property type="entry name" value="Flagellin"/>
</dbReference>
<dbReference type="Gene3D" id="2.150.10.10">
    <property type="entry name" value="Serralysin-like metalloprotease, C-terminal"/>
    <property type="match status" value="1"/>
</dbReference>
<gene>
    <name evidence="6" type="ORF">BB934_15850</name>
</gene>
<dbReference type="PROSITE" id="PS00330">
    <property type="entry name" value="HEMOLYSIN_CALCIUM"/>
    <property type="match status" value="2"/>
</dbReference>
<dbReference type="InterPro" id="IPR001343">
    <property type="entry name" value="Hemolysn_Ca-bd"/>
</dbReference>
<dbReference type="InterPro" id="IPR011049">
    <property type="entry name" value="Serralysin-like_metalloprot_C"/>
</dbReference>
<dbReference type="SUPFAM" id="SSF64518">
    <property type="entry name" value="Phase 1 flagellin"/>
    <property type="match status" value="1"/>
</dbReference>
<sequence>MLSIRSNLSALTALQSLRSTQNSLTKTQGQISTGLRVGEASHNASYWSISVKMRSDIGALSAVKDSIKQSKAMLDTFTSALDKTLVSLNKIKQGLVSALQPGSNVAAIQTEINAQIKGLKSIARSATINGQNWLSGSGGTVNLVVSYDGSSNKVNTLAFDTSQTILFADASAGIGGILGDLAAFDIAHSIPPLRLTGSRSTGSVGSGAGSGTPVVRSGTAGADVLTGDAGSDILLGGSGNDTLIGGAGNDTINGGPGKDLFAGETGADTFIFTSAAESGPSVAERDWIIDWESVDRLDLSAIDASISQAGHQNLVFVGKGSVSDAVGAGQVKYFHDSGNTFIVGDVTGDGQADFKIGMTGIHNLIAENTFADFYAEGLKAIDTAIESVIRGSARMGATKAFLETQEEFISVMSDALTAGVSAYVDADMPLASVRLEALQTQQQLGIQALAIANQNTQMILKLLE</sequence>
<comment type="function">
    <text evidence="3">Flagellin is the subunit protein which polymerizes to form the filaments of bacterial flagella.</text>
</comment>
<dbReference type="InterPro" id="IPR001029">
    <property type="entry name" value="Flagellin_N"/>
</dbReference>
<dbReference type="InterPro" id="IPR018511">
    <property type="entry name" value="Hemolysin-typ_Ca-bd_CS"/>
</dbReference>
<dbReference type="GO" id="GO:0009288">
    <property type="term" value="C:bacterial-type flagellum"/>
    <property type="evidence" value="ECO:0007669"/>
    <property type="project" value="UniProtKB-SubCell"/>
</dbReference>
<proteinExistence type="inferred from homology"/>
<dbReference type="GO" id="GO:0005198">
    <property type="term" value="F:structural molecule activity"/>
    <property type="evidence" value="ECO:0007669"/>
    <property type="project" value="UniProtKB-UniRule"/>
</dbReference>
<evidence type="ECO:0000256" key="1">
    <source>
        <dbReference type="ARBA" id="ARBA00005709"/>
    </source>
</evidence>
<dbReference type="GO" id="GO:0005509">
    <property type="term" value="F:calcium ion binding"/>
    <property type="evidence" value="ECO:0007669"/>
    <property type="project" value="InterPro"/>
</dbReference>
<name>A0A1B2EHP1_9HYPH</name>
<dbReference type="KEGG" id="moc:BB934_15850"/>
<dbReference type="Pfam" id="PF00669">
    <property type="entry name" value="Flagellin_N"/>
    <property type="match status" value="1"/>
</dbReference>
<dbReference type="EMBL" id="CP016616">
    <property type="protein sequence ID" value="ANY79515.1"/>
    <property type="molecule type" value="Genomic_DNA"/>
</dbReference>
<feature type="domain" description="Flagellin N-terminal" evidence="4">
    <location>
        <begin position="4"/>
        <end position="137"/>
    </location>
</feature>
<evidence type="ECO:0000259" key="4">
    <source>
        <dbReference type="Pfam" id="PF00669"/>
    </source>
</evidence>
<dbReference type="InterPro" id="IPR042187">
    <property type="entry name" value="Flagellin_C_sub2"/>
</dbReference>
<dbReference type="RefSeq" id="WP_099510531.1">
    <property type="nucleotide sequence ID" value="NZ_CP016616.1"/>
</dbReference>
<keyword evidence="3" id="KW-0964">Secreted</keyword>
<dbReference type="PANTHER" id="PTHR42792:SF2">
    <property type="entry name" value="FLAGELLIN"/>
    <property type="match status" value="1"/>
</dbReference>
<dbReference type="Pfam" id="PF00700">
    <property type="entry name" value="Flagellin_C"/>
    <property type="match status" value="1"/>
</dbReference>